<evidence type="ECO:0000313" key="1">
    <source>
        <dbReference type="EMBL" id="KAK5793977.1"/>
    </source>
</evidence>
<reference evidence="1 2" key="1">
    <citation type="submission" date="2023-03" db="EMBL/GenBank/DDBJ databases">
        <title>WGS of Gossypium arboreum.</title>
        <authorList>
            <person name="Yu D."/>
        </authorList>
    </citation>
    <scope>NUCLEOTIDE SEQUENCE [LARGE SCALE GENOMIC DNA]</scope>
    <source>
        <tissue evidence="1">Leaf</tissue>
    </source>
</reference>
<dbReference type="EMBL" id="JARKNE010000010">
    <property type="protein sequence ID" value="KAK5793977.1"/>
    <property type="molecule type" value="Genomic_DNA"/>
</dbReference>
<name>A0ABR0NG36_GOSAR</name>
<dbReference type="Proteomes" id="UP001358586">
    <property type="component" value="Chromosome 10"/>
</dbReference>
<gene>
    <name evidence="1" type="ORF">PVK06_035164</name>
</gene>
<comment type="caution">
    <text evidence="1">The sequence shown here is derived from an EMBL/GenBank/DDBJ whole genome shotgun (WGS) entry which is preliminary data.</text>
</comment>
<organism evidence="1 2">
    <name type="scientific">Gossypium arboreum</name>
    <name type="common">Tree cotton</name>
    <name type="synonym">Gossypium nanking</name>
    <dbReference type="NCBI Taxonomy" id="29729"/>
    <lineage>
        <taxon>Eukaryota</taxon>
        <taxon>Viridiplantae</taxon>
        <taxon>Streptophyta</taxon>
        <taxon>Embryophyta</taxon>
        <taxon>Tracheophyta</taxon>
        <taxon>Spermatophyta</taxon>
        <taxon>Magnoliopsida</taxon>
        <taxon>eudicotyledons</taxon>
        <taxon>Gunneridae</taxon>
        <taxon>Pentapetalae</taxon>
        <taxon>rosids</taxon>
        <taxon>malvids</taxon>
        <taxon>Malvales</taxon>
        <taxon>Malvaceae</taxon>
        <taxon>Malvoideae</taxon>
        <taxon>Gossypium</taxon>
    </lineage>
</organism>
<proteinExistence type="predicted"/>
<keyword evidence="2" id="KW-1185">Reference proteome</keyword>
<sequence>MFVIFGCKTAMYDFYINWIEDFTHILDKKAFEDFISTFWNIWNNAIFRGKDKEVGVIWERARKLNDDFRIHNLSSQPILPQVPKSYKWEKPQERVTKVNVDAAVNSYGTSLGIIARDSDGCFEQENILRQQGF</sequence>
<evidence type="ECO:0000313" key="2">
    <source>
        <dbReference type="Proteomes" id="UP001358586"/>
    </source>
</evidence>
<protein>
    <submittedName>
        <fullName evidence="1">Uncharacterized protein</fullName>
    </submittedName>
</protein>
<accession>A0ABR0NG36</accession>